<name>A0A3G7TI77_9PSED</name>
<evidence type="ECO:0000259" key="1">
    <source>
        <dbReference type="Pfam" id="PF06114"/>
    </source>
</evidence>
<dbReference type="Proteomes" id="UP000268048">
    <property type="component" value="Chromosome"/>
</dbReference>
<dbReference type="EMBL" id="CP027753">
    <property type="protein sequence ID" value="AZE46062.1"/>
    <property type="molecule type" value="Genomic_DNA"/>
</dbReference>
<gene>
    <name evidence="2" type="ORF">C4K04_0358</name>
</gene>
<proteinExistence type="predicted"/>
<dbReference type="Gene3D" id="1.10.260.40">
    <property type="entry name" value="lambda repressor-like DNA-binding domains"/>
    <property type="match status" value="1"/>
</dbReference>
<dbReference type="PANTHER" id="PTHR43236:SF2">
    <property type="entry name" value="BLL0069 PROTEIN"/>
    <property type="match status" value="1"/>
</dbReference>
<dbReference type="Pfam" id="PF06114">
    <property type="entry name" value="Peptidase_M78"/>
    <property type="match status" value="1"/>
</dbReference>
<dbReference type="AlphaFoldDB" id="A0A3G7TI77"/>
<dbReference type="Gene3D" id="1.10.10.2910">
    <property type="match status" value="1"/>
</dbReference>
<evidence type="ECO:0000313" key="2">
    <source>
        <dbReference type="EMBL" id="AZE46062.1"/>
    </source>
</evidence>
<dbReference type="InterPro" id="IPR010982">
    <property type="entry name" value="Lambda_DNA-bd_dom_sf"/>
</dbReference>
<reference evidence="2 3" key="1">
    <citation type="submission" date="2018-03" db="EMBL/GenBank/DDBJ databases">
        <title>Diversity of phytobeneficial traits revealed by whole-genome analysis of worldwide-isolated phenazine-producing Pseudomonas spp.</title>
        <authorList>
            <person name="Biessy A."/>
            <person name="Novinscak A."/>
            <person name="Blom J."/>
            <person name="Leger G."/>
            <person name="Thomashow L.S."/>
            <person name="Cazorla F.M."/>
            <person name="Josic D."/>
            <person name="Filion M."/>
        </authorList>
    </citation>
    <scope>NUCLEOTIDE SEQUENCE [LARGE SCALE GENOMIC DNA]</scope>
    <source>
        <strain evidence="2 3">B25</strain>
    </source>
</reference>
<feature type="domain" description="IrrE N-terminal-like" evidence="1">
    <location>
        <begin position="243"/>
        <end position="326"/>
    </location>
</feature>
<accession>A0A3G7TI77</accession>
<dbReference type="SUPFAM" id="SSF47413">
    <property type="entry name" value="lambda repressor-like DNA-binding domains"/>
    <property type="match status" value="1"/>
</dbReference>
<evidence type="ECO:0000313" key="3">
    <source>
        <dbReference type="Proteomes" id="UP000268048"/>
    </source>
</evidence>
<organism evidence="2 3">
    <name type="scientific">Pseudomonas chlororaphis</name>
    <dbReference type="NCBI Taxonomy" id="587753"/>
    <lineage>
        <taxon>Bacteria</taxon>
        <taxon>Pseudomonadati</taxon>
        <taxon>Pseudomonadota</taxon>
        <taxon>Gammaproteobacteria</taxon>
        <taxon>Pseudomonadales</taxon>
        <taxon>Pseudomonadaceae</taxon>
        <taxon>Pseudomonas</taxon>
    </lineage>
</organism>
<protein>
    <recommendedName>
        <fullName evidence="1">IrrE N-terminal-like domain-containing protein</fullName>
    </recommendedName>
</protein>
<sequence>MNSQAFQPSWISPPGDTILDILSDREITPELLADSMGCELASVESLFDGSAEITEQLAHQLSAVIGPDPEFWIVRERQYREDVSRIYRDVSQSEENWLLELPVKSMQAFGWISKSESKSKKVIDCLDYFGVPDISAWKDKSSEFVKESRFRASKSFDQKVGATAAWIRYGEIRALKASCKKWDKSQLLESIESIRALTNFSEPSKFLPDLQTILASCGVALVISRTPEGCPASGMAKFLSNDKALIMLSFRYLSDDHFWFSLFHEIGHLILHGQDSTFVEGEEFECNREEREANEFAAITLIPSRFRVNMEAHSDNYRNIIKFARSIGVAPGIVVGQMQYCNIVKRNHMNKLKVKYSWSEDLASL</sequence>
<dbReference type="InterPro" id="IPR052345">
    <property type="entry name" value="Rad_response_metalloprotease"/>
</dbReference>
<dbReference type="InterPro" id="IPR010359">
    <property type="entry name" value="IrrE_HExxH"/>
</dbReference>
<dbReference type="RefSeq" id="WP_164486454.1">
    <property type="nucleotide sequence ID" value="NZ_CP027753.1"/>
</dbReference>
<dbReference type="GO" id="GO:0003677">
    <property type="term" value="F:DNA binding"/>
    <property type="evidence" value="ECO:0007669"/>
    <property type="project" value="InterPro"/>
</dbReference>
<dbReference type="PANTHER" id="PTHR43236">
    <property type="entry name" value="ANTITOXIN HIGA1"/>
    <property type="match status" value="1"/>
</dbReference>